<dbReference type="InterPro" id="IPR013321">
    <property type="entry name" value="Arc_rbn_hlx_hlx"/>
</dbReference>
<evidence type="ECO:0000313" key="2">
    <source>
        <dbReference type="EMBL" id="MBE9390663.1"/>
    </source>
</evidence>
<dbReference type="EMBL" id="JADEZV010000001">
    <property type="protein sequence ID" value="MBE9390663.1"/>
    <property type="molecule type" value="Genomic_DNA"/>
</dbReference>
<dbReference type="AlphaFoldDB" id="A0A843A798"/>
<gene>
    <name evidence="2" type="ORF">IOK49_00990</name>
</gene>
<organism evidence="2 3">
    <name type="scientific">Fervidicoccus fontis</name>
    <dbReference type="NCBI Taxonomy" id="683846"/>
    <lineage>
        <taxon>Archaea</taxon>
        <taxon>Thermoproteota</taxon>
        <taxon>Thermoprotei</taxon>
        <taxon>Fervidicoccales</taxon>
        <taxon>Fervidicoccaceae</taxon>
        <taxon>Fervidicoccus</taxon>
    </lineage>
</organism>
<evidence type="ECO:0000259" key="1">
    <source>
        <dbReference type="Pfam" id="PF01402"/>
    </source>
</evidence>
<dbReference type="Gene3D" id="1.10.1220.10">
    <property type="entry name" value="Met repressor-like"/>
    <property type="match status" value="1"/>
</dbReference>
<dbReference type="InterPro" id="IPR010985">
    <property type="entry name" value="Ribbon_hlx_hlx"/>
</dbReference>
<dbReference type="GO" id="GO:0006355">
    <property type="term" value="P:regulation of DNA-templated transcription"/>
    <property type="evidence" value="ECO:0007669"/>
    <property type="project" value="InterPro"/>
</dbReference>
<dbReference type="Pfam" id="PF01402">
    <property type="entry name" value="RHH_1"/>
    <property type="match status" value="1"/>
</dbReference>
<dbReference type="Proteomes" id="UP000652307">
    <property type="component" value="Unassembled WGS sequence"/>
</dbReference>
<reference evidence="2" key="1">
    <citation type="submission" date="2020-10" db="EMBL/GenBank/DDBJ databases">
        <title>Fervidococcus fontis strain 3639Fd - the first crenarchaeon capable of growth on lipids.</title>
        <authorList>
            <person name="Kochetkova T.V."/>
            <person name="Elcheninov A.G."/>
            <person name="Toschakov S.V."/>
            <person name="Kublanov I.V."/>
        </authorList>
    </citation>
    <scope>NUCLEOTIDE SEQUENCE</scope>
    <source>
        <strain evidence="2">3639Fd</strain>
    </source>
</reference>
<comment type="caution">
    <text evidence="2">The sequence shown here is derived from an EMBL/GenBank/DDBJ whole genome shotgun (WGS) entry which is preliminary data.</text>
</comment>
<name>A0A843A798_9CREN</name>
<dbReference type="CDD" id="cd22231">
    <property type="entry name" value="RHH_NikR_HicB-like"/>
    <property type="match status" value="1"/>
</dbReference>
<dbReference type="SUPFAM" id="SSF47598">
    <property type="entry name" value="Ribbon-helix-helix"/>
    <property type="match status" value="1"/>
</dbReference>
<dbReference type="InterPro" id="IPR002145">
    <property type="entry name" value="CopG"/>
</dbReference>
<feature type="domain" description="Ribbon-helix-helix protein CopG" evidence="1">
    <location>
        <begin position="8"/>
        <end position="49"/>
    </location>
</feature>
<sequence length="69" mass="7985">MVVLEMKKNITVKVSDDVLELIKELIQSGKYKNRNQIINKALDEFLAKEIFSIDYLNVKRNNENSVATD</sequence>
<evidence type="ECO:0000313" key="3">
    <source>
        <dbReference type="Proteomes" id="UP000652307"/>
    </source>
</evidence>
<protein>
    <submittedName>
        <fullName evidence="2">Ribbon-helix-helix protein, CopG family</fullName>
    </submittedName>
</protein>
<accession>A0A843A798</accession>
<proteinExistence type="predicted"/>